<feature type="signal peptide" evidence="1">
    <location>
        <begin position="1"/>
        <end position="22"/>
    </location>
</feature>
<dbReference type="EMBL" id="CP000724">
    <property type="protein sequence ID" value="ABR46362.1"/>
    <property type="molecule type" value="Genomic_DNA"/>
</dbReference>
<dbReference type="AlphaFoldDB" id="A6TJJ4"/>
<dbReference type="STRING" id="293826.Amet_0122"/>
<evidence type="ECO:0000256" key="1">
    <source>
        <dbReference type="SAM" id="SignalP"/>
    </source>
</evidence>
<dbReference type="Proteomes" id="UP000001572">
    <property type="component" value="Chromosome"/>
</dbReference>
<accession>A6TJJ4</accession>
<organism evidence="2 3">
    <name type="scientific">Alkaliphilus metalliredigens (strain QYMF)</name>
    <dbReference type="NCBI Taxonomy" id="293826"/>
    <lineage>
        <taxon>Bacteria</taxon>
        <taxon>Bacillati</taxon>
        <taxon>Bacillota</taxon>
        <taxon>Clostridia</taxon>
        <taxon>Peptostreptococcales</taxon>
        <taxon>Natronincolaceae</taxon>
        <taxon>Alkaliphilus</taxon>
    </lineage>
</organism>
<dbReference type="HOGENOM" id="CLU_1003397_0_0_9"/>
<evidence type="ECO:0000313" key="2">
    <source>
        <dbReference type="EMBL" id="ABR46362.1"/>
    </source>
</evidence>
<proteinExistence type="predicted"/>
<sequence length="275" mass="31743">MKRIMSLIIILGILLSISTVGAASTSQYPIKELKQNNIDEYNLLYQHYKEANNQALKYILENKTMEGLSDFRTSEYEMYIREHTNNKSDFSVKSADSIELINIIDGLIIDDTYSTIYIYSDSSFIIESMKFTDTFNDKILEATLLDISMNSADRSKTYVIENFSIPTRSPIRTETSYTINLGLTGFQLNTFVDVKDSNTVDLAYHNTNGTYNLDPYVSIEASSRELDENNLSNMCFTEGMYTTKDLLWEKDHFIQKAVVLEYDKLLVTSYFYFDR</sequence>
<reference evidence="3" key="1">
    <citation type="journal article" date="2016" name="Genome Announc.">
        <title>Complete genome sequence of Alkaliphilus metalliredigens strain QYMF, an alkaliphilic and metal-reducing bacterium isolated from borax-contaminated leachate ponds.</title>
        <authorList>
            <person name="Hwang C."/>
            <person name="Copeland A."/>
            <person name="Lucas S."/>
            <person name="Lapidus A."/>
            <person name="Barry K."/>
            <person name="Detter J.C."/>
            <person name="Glavina Del Rio T."/>
            <person name="Hammon N."/>
            <person name="Israni S."/>
            <person name="Dalin E."/>
            <person name="Tice H."/>
            <person name="Pitluck S."/>
            <person name="Chertkov O."/>
            <person name="Brettin T."/>
            <person name="Bruce D."/>
            <person name="Han C."/>
            <person name="Schmutz J."/>
            <person name="Larimer F."/>
            <person name="Land M.L."/>
            <person name="Hauser L."/>
            <person name="Kyrpides N."/>
            <person name="Mikhailova N."/>
            <person name="Ye Q."/>
            <person name="Zhou J."/>
            <person name="Richardson P."/>
            <person name="Fields M.W."/>
        </authorList>
    </citation>
    <scope>NUCLEOTIDE SEQUENCE [LARGE SCALE GENOMIC DNA]</scope>
    <source>
        <strain evidence="3">QYMF</strain>
    </source>
</reference>
<keyword evidence="3" id="KW-1185">Reference proteome</keyword>
<name>A6TJJ4_ALKMQ</name>
<protein>
    <submittedName>
        <fullName evidence="2">Uncharacterized protein</fullName>
    </submittedName>
</protein>
<dbReference type="RefSeq" id="WP_011971271.1">
    <property type="nucleotide sequence ID" value="NC_009633.1"/>
</dbReference>
<keyword evidence="1" id="KW-0732">Signal</keyword>
<evidence type="ECO:0000313" key="3">
    <source>
        <dbReference type="Proteomes" id="UP000001572"/>
    </source>
</evidence>
<dbReference type="KEGG" id="amt:Amet_0122"/>
<gene>
    <name evidence="2" type="ordered locus">Amet_0122</name>
</gene>
<feature type="chain" id="PRO_5002702782" evidence="1">
    <location>
        <begin position="23"/>
        <end position="275"/>
    </location>
</feature>